<accession>A0A820R9H5</accession>
<evidence type="ECO:0000313" key="2">
    <source>
        <dbReference type="Proteomes" id="UP000663862"/>
    </source>
</evidence>
<gene>
    <name evidence="1" type="ORF">TSG867_LOCUS15683</name>
</gene>
<comment type="caution">
    <text evidence="1">The sequence shown here is derived from an EMBL/GenBank/DDBJ whole genome shotgun (WGS) entry which is preliminary data.</text>
</comment>
<evidence type="ECO:0000313" key="1">
    <source>
        <dbReference type="EMBL" id="CAF4435152.1"/>
    </source>
</evidence>
<dbReference type="Proteomes" id="UP000663862">
    <property type="component" value="Unassembled WGS sequence"/>
</dbReference>
<name>A0A820R9H5_9BILA</name>
<proteinExistence type="predicted"/>
<reference evidence="1" key="1">
    <citation type="submission" date="2021-02" db="EMBL/GenBank/DDBJ databases">
        <authorList>
            <person name="Nowell W R."/>
        </authorList>
    </citation>
    <scope>NUCLEOTIDE SEQUENCE</scope>
</reference>
<sequence>MLLLRTSLAFISCTSIHSDYSLFHTNIRQLSYLTFDCLYAYLVDGGREIGGSYIRSYHLILYCRCPDNDKELEQESHLNHENIAQRISFDELRKRNVTSEQLLAWFAPIDVAEKYEMNNDSSDLFLSIDIVEATFNNYSEIIKNVTTGSCYRFLDNCNQELWPRCLDWREICDGKTDFSNGELDMTKCSDHEYQYGTDEQEERFQFSWLINPQCTNIQTFQFQERTTRYPFSFSCGDGQYLSSFDLPNLISSCSNYRDIEFSRSILTSLDHISDIDCRDAFLCTMYSNRTQNT</sequence>
<feature type="non-terminal residue" evidence="1">
    <location>
        <position position="1"/>
    </location>
</feature>
<dbReference type="AlphaFoldDB" id="A0A820R9H5"/>
<organism evidence="1 2">
    <name type="scientific">Rotaria socialis</name>
    <dbReference type="NCBI Taxonomy" id="392032"/>
    <lineage>
        <taxon>Eukaryota</taxon>
        <taxon>Metazoa</taxon>
        <taxon>Spiralia</taxon>
        <taxon>Gnathifera</taxon>
        <taxon>Rotifera</taxon>
        <taxon>Eurotatoria</taxon>
        <taxon>Bdelloidea</taxon>
        <taxon>Philodinida</taxon>
        <taxon>Philodinidae</taxon>
        <taxon>Rotaria</taxon>
    </lineage>
</organism>
<dbReference type="EMBL" id="CAJOBQ010000927">
    <property type="protein sequence ID" value="CAF4435152.1"/>
    <property type="molecule type" value="Genomic_DNA"/>
</dbReference>
<protein>
    <submittedName>
        <fullName evidence="1">Uncharacterized protein</fullName>
    </submittedName>
</protein>